<protein>
    <submittedName>
        <fullName evidence="7">Zinc ABC transporter substrate-binding protein</fullName>
    </submittedName>
</protein>
<organism evidence="7">
    <name type="scientific">Caldilineaceae bacterium SB0664_bin_27</name>
    <dbReference type="NCBI Taxonomy" id="2605260"/>
    <lineage>
        <taxon>Bacteria</taxon>
        <taxon>Bacillati</taxon>
        <taxon>Chloroflexota</taxon>
        <taxon>Caldilineae</taxon>
        <taxon>Caldilineales</taxon>
        <taxon>Caldilineaceae</taxon>
    </lineage>
</organism>
<evidence type="ECO:0000256" key="2">
    <source>
        <dbReference type="ARBA" id="ARBA00022448"/>
    </source>
</evidence>
<evidence type="ECO:0000313" key="7">
    <source>
        <dbReference type="EMBL" id="MXY93465.1"/>
    </source>
</evidence>
<dbReference type="PROSITE" id="PS51257">
    <property type="entry name" value="PROKAR_LIPOPROTEIN"/>
    <property type="match status" value="1"/>
</dbReference>
<gene>
    <name evidence="7" type="ORF">F4Y42_08460</name>
</gene>
<dbReference type="GO" id="GO:0046872">
    <property type="term" value="F:metal ion binding"/>
    <property type="evidence" value="ECO:0007669"/>
    <property type="project" value="UniProtKB-KW"/>
</dbReference>
<comment type="similarity">
    <text evidence="5">Belongs to the bacterial solute-binding protein 9 family.</text>
</comment>
<dbReference type="PRINTS" id="PR00691">
    <property type="entry name" value="ADHESINB"/>
</dbReference>
<dbReference type="AlphaFoldDB" id="A0A6B0YTL0"/>
<dbReference type="PANTHER" id="PTHR42953:SF1">
    <property type="entry name" value="METAL-BINDING PROTEIN HI_0362-RELATED"/>
    <property type="match status" value="1"/>
</dbReference>
<dbReference type="PANTHER" id="PTHR42953">
    <property type="entry name" value="HIGH-AFFINITY ZINC UPTAKE SYSTEM PROTEIN ZNUA-RELATED"/>
    <property type="match status" value="1"/>
</dbReference>
<reference evidence="7" key="1">
    <citation type="submission" date="2019-09" db="EMBL/GenBank/DDBJ databases">
        <title>Characterisation of the sponge microbiome using genome-centric metagenomics.</title>
        <authorList>
            <person name="Engelberts J.P."/>
            <person name="Robbins S.J."/>
            <person name="De Goeij J.M."/>
            <person name="Aranda M."/>
            <person name="Bell S.C."/>
            <person name="Webster N.S."/>
        </authorList>
    </citation>
    <scope>NUCLEOTIDE SEQUENCE</scope>
    <source>
        <strain evidence="7">SB0664_bin_27</strain>
    </source>
</reference>
<dbReference type="GO" id="GO:0007155">
    <property type="term" value="P:cell adhesion"/>
    <property type="evidence" value="ECO:0007669"/>
    <property type="project" value="InterPro"/>
</dbReference>
<dbReference type="GO" id="GO:0030313">
    <property type="term" value="C:cell envelope"/>
    <property type="evidence" value="ECO:0007669"/>
    <property type="project" value="UniProtKB-SubCell"/>
</dbReference>
<dbReference type="Gene3D" id="3.40.50.1980">
    <property type="entry name" value="Nitrogenase molybdenum iron protein domain"/>
    <property type="match status" value="2"/>
</dbReference>
<dbReference type="InterPro" id="IPR006128">
    <property type="entry name" value="Lipoprotein_PsaA-like"/>
</dbReference>
<comment type="caution">
    <text evidence="7">The sequence shown here is derived from an EMBL/GenBank/DDBJ whole genome shotgun (WGS) entry which is preliminary data.</text>
</comment>
<evidence type="ECO:0000256" key="3">
    <source>
        <dbReference type="ARBA" id="ARBA00022723"/>
    </source>
</evidence>
<evidence type="ECO:0000256" key="4">
    <source>
        <dbReference type="ARBA" id="ARBA00022729"/>
    </source>
</evidence>
<accession>A0A6B0YTL0</accession>
<name>A0A6B0YTL0_9CHLR</name>
<evidence type="ECO:0000256" key="6">
    <source>
        <dbReference type="SAM" id="SignalP"/>
    </source>
</evidence>
<dbReference type="EMBL" id="VXRG01000069">
    <property type="protein sequence ID" value="MXY93465.1"/>
    <property type="molecule type" value="Genomic_DNA"/>
</dbReference>
<dbReference type="InterPro" id="IPR050492">
    <property type="entry name" value="Bact_metal-bind_prot9"/>
</dbReference>
<feature type="signal peptide" evidence="6">
    <location>
        <begin position="1"/>
        <end position="24"/>
    </location>
</feature>
<keyword evidence="3" id="KW-0479">Metal-binding</keyword>
<dbReference type="SUPFAM" id="SSF53807">
    <property type="entry name" value="Helical backbone' metal receptor"/>
    <property type="match status" value="1"/>
</dbReference>
<dbReference type="GO" id="GO:0030001">
    <property type="term" value="P:metal ion transport"/>
    <property type="evidence" value="ECO:0007669"/>
    <property type="project" value="InterPro"/>
</dbReference>
<dbReference type="PRINTS" id="PR00690">
    <property type="entry name" value="ADHESNFAMILY"/>
</dbReference>
<feature type="chain" id="PRO_5025360555" evidence="6">
    <location>
        <begin position="25"/>
        <end position="331"/>
    </location>
</feature>
<dbReference type="InterPro" id="IPR006127">
    <property type="entry name" value="ZnuA-like"/>
</dbReference>
<sequence length="331" mass="35613">MPTPPRILLLLALVSLLCACVGNRAEPQEERLQVVATVSPITNIVYNISGDHVELTGLVPAGTDSHTFELAPSDAVTLSKADLIFINGLDLETSAMQMAEANLKEGGEVVLLGEMVIDPEDYVFDFSFPEEAGSPNPHLWTDPIFALAYAEIVRDKLTARDPDNAEAYQANYDEFAARIEALDAAIQATTASIPAENRKLYTYHDSFAYFAPRYGYTVLGAIQPSDFSEPSGQEVADLIDQLREGGVPAIFGSEVFPSRVVDQIGREAGVKFVSTLSDDDLPGNPGDPEHSYISMMVDNLKTMAEALGGDPSLMNGIETGNVPGPDTSVNQ</sequence>
<proteinExistence type="inferred from homology"/>
<keyword evidence="4 6" id="KW-0732">Signal</keyword>
<dbReference type="Pfam" id="PF01297">
    <property type="entry name" value="ZnuA"/>
    <property type="match status" value="1"/>
</dbReference>
<comment type="subcellular location">
    <subcellularLocation>
        <location evidence="1">Cell envelope</location>
    </subcellularLocation>
</comment>
<evidence type="ECO:0000256" key="5">
    <source>
        <dbReference type="RuleBase" id="RU003512"/>
    </source>
</evidence>
<evidence type="ECO:0000256" key="1">
    <source>
        <dbReference type="ARBA" id="ARBA00004196"/>
    </source>
</evidence>
<keyword evidence="2 5" id="KW-0813">Transport</keyword>
<dbReference type="InterPro" id="IPR006129">
    <property type="entry name" value="AdhesinB"/>
</dbReference>